<comment type="caution">
    <text evidence="2">The sequence shown here is derived from an EMBL/GenBank/DDBJ whole genome shotgun (WGS) entry which is preliminary data.</text>
</comment>
<evidence type="ECO:0000256" key="1">
    <source>
        <dbReference type="SAM" id="Phobius"/>
    </source>
</evidence>
<proteinExistence type="predicted"/>
<dbReference type="EMBL" id="AZEB01000006">
    <property type="protein sequence ID" value="KRL22460.1"/>
    <property type="molecule type" value="Genomic_DNA"/>
</dbReference>
<reference evidence="2 3" key="1">
    <citation type="journal article" date="2015" name="Genome Announc.">
        <title>Expanding the biotechnology potential of lactobacilli through comparative genomics of 213 strains and associated genera.</title>
        <authorList>
            <person name="Sun Z."/>
            <person name="Harris H.M."/>
            <person name="McCann A."/>
            <person name="Guo C."/>
            <person name="Argimon S."/>
            <person name="Zhang W."/>
            <person name="Yang X."/>
            <person name="Jeffery I.B."/>
            <person name="Cooney J.C."/>
            <person name="Kagawa T.F."/>
            <person name="Liu W."/>
            <person name="Song Y."/>
            <person name="Salvetti E."/>
            <person name="Wrobel A."/>
            <person name="Rasinkangas P."/>
            <person name="Parkhill J."/>
            <person name="Rea M.C."/>
            <person name="O'Sullivan O."/>
            <person name="Ritari J."/>
            <person name="Douillard F.P."/>
            <person name="Paul Ross R."/>
            <person name="Yang R."/>
            <person name="Briner A.E."/>
            <person name="Felis G.E."/>
            <person name="de Vos W.M."/>
            <person name="Barrangou R."/>
            <person name="Klaenhammer T.R."/>
            <person name="Caufield P.W."/>
            <person name="Cui Y."/>
            <person name="Zhang H."/>
            <person name="O'Toole P.W."/>
        </authorList>
    </citation>
    <scope>NUCLEOTIDE SEQUENCE [LARGE SCALE GENOMIC DNA]</scope>
    <source>
        <strain evidence="2 3">DSM 19906</strain>
    </source>
</reference>
<dbReference type="RefSeq" id="WP_040472039.1">
    <property type="nucleotide sequence ID" value="NZ_AZEB01000006.1"/>
</dbReference>
<keyword evidence="3" id="KW-1185">Reference proteome</keyword>
<keyword evidence="1" id="KW-0812">Transmembrane</keyword>
<protein>
    <submittedName>
        <fullName evidence="2">Uncharacterized protein</fullName>
    </submittedName>
</protein>
<keyword evidence="1" id="KW-1133">Transmembrane helix</keyword>
<dbReference type="Proteomes" id="UP000051439">
    <property type="component" value="Unassembled WGS sequence"/>
</dbReference>
<dbReference type="PATRIC" id="fig|1423766.4.peg.2434"/>
<feature type="transmembrane region" description="Helical" evidence="1">
    <location>
        <begin position="34"/>
        <end position="53"/>
    </location>
</feature>
<evidence type="ECO:0000313" key="2">
    <source>
        <dbReference type="EMBL" id="KRL22460.1"/>
    </source>
</evidence>
<organism evidence="2 3">
    <name type="scientific">Lentilactobacillus kisonensis DSM 19906 = JCM 15041</name>
    <dbReference type="NCBI Taxonomy" id="1423766"/>
    <lineage>
        <taxon>Bacteria</taxon>
        <taxon>Bacillati</taxon>
        <taxon>Bacillota</taxon>
        <taxon>Bacilli</taxon>
        <taxon>Lactobacillales</taxon>
        <taxon>Lactobacillaceae</taxon>
        <taxon>Lentilactobacillus</taxon>
    </lineage>
</organism>
<dbReference type="AlphaFoldDB" id="A0A0R1NRH5"/>
<keyword evidence="1" id="KW-0472">Membrane</keyword>
<gene>
    <name evidence="2" type="ORF">FC98_GL002343</name>
</gene>
<evidence type="ECO:0000313" key="3">
    <source>
        <dbReference type="Proteomes" id="UP000051439"/>
    </source>
</evidence>
<name>A0A0R1NRH5_9LACO</name>
<feature type="transmembrane region" description="Helical" evidence="1">
    <location>
        <begin position="7"/>
        <end position="28"/>
    </location>
</feature>
<accession>A0A0R1NRH5</accession>
<sequence>MDENLKITLIGLLTLFIGTIFASIIASFGFTDVIPGLISFLIAAVIVVIGFRLSDHRRGGHRMTPRH</sequence>